<evidence type="ECO:0000313" key="2">
    <source>
        <dbReference type="EMBL" id="MFH4984796.1"/>
    </source>
</evidence>
<feature type="non-terminal residue" evidence="2">
    <location>
        <position position="163"/>
    </location>
</feature>
<dbReference type="AlphaFoldDB" id="A0ABD6EZE3"/>
<feature type="region of interest" description="Disordered" evidence="1">
    <location>
        <begin position="66"/>
        <end position="86"/>
    </location>
</feature>
<organism evidence="2 3">
    <name type="scientific">Gnathostoma spinigerum</name>
    <dbReference type="NCBI Taxonomy" id="75299"/>
    <lineage>
        <taxon>Eukaryota</taxon>
        <taxon>Metazoa</taxon>
        <taxon>Ecdysozoa</taxon>
        <taxon>Nematoda</taxon>
        <taxon>Chromadorea</taxon>
        <taxon>Rhabditida</taxon>
        <taxon>Spirurina</taxon>
        <taxon>Gnathostomatomorpha</taxon>
        <taxon>Gnathostomatoidea</taxon>
        <taxon>Gnathostomatidae</taxon>
        <taxon>Gnathostoma</taxon>
    </lineage>
</organism>
<accession>A0ABD6EZE3</accession>
<reference evidence="2 3" key="1">
    <citation type="submission" date="2024-08" db="EMBL/GenBank/DDBJ databases">
        <title>Gnathostoma spinigerum genome.</title>
        <authorList>
            <person name="Gonzalez-Bertolin B."/>
            <person name="Monzon S."/>
            <person name="Zaballos A."/>
            <person name="Jimenez P."/>
            <person name="Dekumyoy P."/>
            <person name="Varona S."/>
            <person name="Cuesta I."/>
            <person name="Sumanam S."/>
            <person name="Adisakwattana P."/>
            <person name="Gasser R.B."/>
            <person name="Hernandez-Gonzalez A."/>
            <person name="Young N.D."/>
            <person name="Perteguer M.J."/>
        </authorList>
    </citation>
    <scope>NUCLEOTIDE SEQUENCE [LARGE SCALE GENOMIC DNA]</scope>
    <source>
        <strain evidence="2">AL3</strain>
        <tissue evidence="2">Liver</tissue>
    </source>
</reference>
<gene>
    <name evidence="2" type="ORF">AB6A40_011505</name>
</gene>
<evidence type="ECO:0000256" key="1">
    <source>
        <dbReference type="SAM" id="MobiDB-lite"/>
    </source>
</evidence>
<comment type="caution">
    <text evidence="2">The sequence shown here is derived from an EMBL/GenBank/DDBJ whole genome shotgun (WGS) entry which is preliminary data.</text>
</comment>
<evidence type="ECO:0000313" key="3">
    <source>
        <dbReference type="Proteomes" id="UP001608902"/>
    </source>
</evidence>
<dbReference type="Proteomes" id="UP001608902">
    <property type="component" value="Unassembled WGS sequence"/>
</dbReference>
<sequence length="163" mass="17665">MTVKSHSGRFSSSSSSASSASPSQNNPSEEKHRGSLKSQAVAKVEAEDKLLSACLSRRRVLITSKSLDEQNRLSNAAAQLPDNDQTNRRTVDLQRAHSIPAIIVGEIPALVVTSSEAPSTSRTVQVGVNITKEDAQSFQISRPPRRKFIHGKEISIGSEQAFR</sequence>
<proteinExistence type="predicted"/>
<keyword evidence="3" id="KW-1185">Reference proteome</keyword>
<name>A0ABD6EZE3_9BILA</name>
<feature type="compositionally biased region" description="Low complexity" evidence="1">
    <location>
        <begin position="11"/>
        <end position="27"/>
    </location>
</feature>
<protein>
    <submittedName>
        <fullName evidence="2">Uncharacterized protein</fullName>
    </submittedName>
</protein>
<feature type="region of interest" description="Disordered" evidence="1">
    <location>
        <begin position="1"/>
        <end position="42"/>
    </location>
</feature>
<feature type="compositionally biased region" description="Polar residues" evidence="1">
    <location>
        <begin position="1"/>
        <end position="10"/>
    </location>
</feature>
<dbReference type="EMBL" id="JBGFUD010021340">
    <property type="protein sequence ID" value="MFH4984796.1"/>
    <property type="molecule type" value="Genomic_DNA"/>
</dbReference>